<feature type="transmembrane region" description="Helical" evidence="1">
    <location>
        <begin position="52"/>
        <end position="72"/>
    </location>
</feature>
<feature type="transmembrane region" description="Helical" evidence="1">
    <location>
        <begin position="29"/>
        <end position="46"/>
    </location>
</feature>
<evidence type="ECO:0000256" key="1">
    <source>
        <dbReference type="SAM" id="Phobius"/>
    </source>
</evidence>
<dbReference type="Proteomes" id="UP001210528">
    <property type="component" value="Unassembled WGS sequence"/>
</dbReference>
<keyword evidence="3" id="KW-1185">Reference proteome</keyword>
<name>A0ABT4Z7L7_HALEZ</name>
<sequence length="147" mass="16017">MSETADRWWVRVAARWLARIDGVSGQLRLAMLVMTGLSTATVALQNAGLQRFALPLIGVTGVGLAAFAYVYTEGGVWNQMARDRADMSSNYATPQARISTEMTAAALFAALEGRPPTDSEREAIEDAARERFDAYRDGVELDEVGDE</sequence>
<dbReference type="RefSeq" id="WP_271970478.1">
    <property type="nucleotide sequence ID" value="NZ_JAQLUK010000027.1"/>
</dbReference>
<evidence type="ECO:0000313" key="3">
    <source>
        <dbReference type="Proteomes" id="UP001210528"/>
    </source>
</evidence>
<proteinExistence type="predicted"/>
<comment type="caution">
    <text evidence="2">The sequence shown here is derived from an EMBL/GenBank/DDBJ whole genome shotgun (WGS) entry which is preliminary data.</text>
</comment>
<reference evidence="2 3" key="1">
    <citation type="submission" date="2023-01" db="EMBL/GenBank/DDBJ databases">
        <title>Halorubrum ezzemoulense from Santa Pola, Spain.</title>
        <authorList>
            <person name="Feng Y."/>
            <person name="Louyakis A.S."/>
            <person name="Gogarten J.P."/>
        </authorList>
    </citation>
    <scope>NUCLEOTIDE SEQUENCE [LARGE SCALE GENOMIC DNA]</scope>
    <source>
        <strain evidence="2 3">AMM015</strain>
    </source>
</reference>
<organism evidence="2 3">
    <name type="scientific">Halorubrum ezzemoulense</name>
    <name type="common">Halorubrum chaoviator</name>
    <dbReference type="NCBI Taxonomy" id="337243"/>
    <lineage>
        <taxon>Archaea</taxon>
        <taxon>Methanobacteriati</taxon>
        <taxon>Methanobacteriota</taxon>
        <taxon>Stenosarchaea group</taxon>
        <taxon>Halobacteria</taxon>
        <taxon>Halobacteriales</taxon>
        <taxon>Haloferacaceae</taxon>
        <taxon>Halorubrum</taxon>
    </lineage>
</organism>
<keyword evidence="1" id="KW-1133">Transmembrane helix</keyword>
<keyword evidence="1" id="KW-0472">Membrane</keyword>
<protein>
    <recommendedName>
        <fullName evidence="4">SMODS and SLOG-associating 2TM effector domain-containing protein</fullName>
    </recommendedName>
</protein>
<evidence type="ECO:0008006" key="4">
    <source>
        <dbReference type="Google" id="ProtNLM"/>
    </source>
</evidence>
<accession>A0ABT4Z7L7</accession>
<dbReference type="EMBL" id="JAQLUK010000027">
    <property type="protein sequence ID" value="MDB2293718.1"/>
    <property type="molecule type" value="Genomic_DNA"/>
</dbReference>
<gene>
    <name evidence="2" type="ORF">PM085_15785</name>
</gene>
<evidence type="ECO:0000313" key="2">
    <source>
        <dbReference type="EMBL" id="MDB2293718.1"/>
    </source>
</evidence>
<keyword evidence="1" id="KW-0812">Transmembrane</keyword>